<organism evidence="1 2">
    <name type="scientific">Persea americana</name>
    <name type="common">Avocado</name>
    <dbReference type="NCBI Taxonomy" id="3435"/>
    <lineage>
        <taxon>Eukaryota</taxon>
        <taxon>Viridiplantae</taxon>
        <taxon>Streptophyta</taxon>
        <taxon>Embryophyta</taxon>
        <taxon>Tracheophyta</taxon>
        <taxon>Spermatophyta</taxon>
        <taxon>Magnoliopsida</taxon>
        <taxon>Magnoliidae</taxon>
        <taxon>Laurales</taxon>
        <taxon>Lauraceae</taxon>
        <taxon>Persea</taxon>
    </lineage>
</organism>
<comment type="caution">
    <text evidence="1">The sequence shown here is derived from an EMBL/GenBank/DDBJ whole genome shotgun (WGS) entry which is preliminary data.</text>
</comment>
<gene>
    <name evidence="1" type="ORF">MRB53_018886</name>
</gene>
<dbReference type="Proteomes" id="UP001234297">
    <property type="component" value="Chromosome 5"/>
</dbReference>
<keyword evidence="2" id="KW-1185">Reference proteome</keyword>
<evidence type="ECO:0000313" key="2">
    <source>
        <dbReference type="Proteomes" id="UP001234297"/>
    </source>
</evidence>
<proteinExistence type="predicted"/>
<dbReference type="EMBL" id="CM056813">
    <property type="protein sequence ID" value="KAJ8642192.1"/>
    <property type="molecule type" value="Genomic_DNA"/>
</dbReference>
<name>A0ACC2M8S1_PERAE</name>
<evidence type="ECO:0000313" key="1">
    <source>
        <dbReference type="EMBL" id="KAJ8642192.1"/>
    </source>
</evidence>
<sequence length="471" mass="52240">MEVKDAERTVIAKPIASRPSCSHFKSFSELLAGAINASPPSSCVETTAAIRPKTVRFKPPVEKAPLQVVSSQADVSGTAVSNLSVNVLKPDHELTVVYKPTAKLVSRKTASILANLGNFDISHQQALLQLQAQVQVTDQVKYDFQTQPTTNALQKLSLQMDTNQISDPSMLQSQNMEESQRAQLMSNTDRPSYDGYNWRKYGQKQVKGSEYPRSYYKCTHPNCPVKKKVERSLDGQIAEIVYKGEHSHPKPQPPKRLQSGTQGHGQAFISDGFEPDSGNPLWSSPLSDRIERSTRRTENGSDIWSSVNHTNLGKLLLPREPVMDNALSSGVGTPDNSCGLSGDCEEPSKGVDENDDEPSCKRRKKDNQANEVHTLGQGVQEPRIVVQSSTESEIVGDGFRWRKYGQKVVKGNPYPRSYYRCTSHKCNVRKHVERASDDPRAFITTYEGKHNHEMPVSRSLNGVASAQTHLL</sequence>
<protein>
    <submittedName>
        <fullName evidence="1">Uncharacterized protein</fullName>
    </submittedName>
</protein>
<accession>A0ACC2M8S1</accession>
<reference evidence="1 2" key="1">
    <citation type="journal article" date="2022" name="Hortic Res">
        <title>A haplotype resolved chromosomal level avocado genome allows analysis of novel avocado genes.</title>
        <authorList>
            <person name="Nath O."/>
            <person name="Fletcher S.J."/>
            <person name="Hayward A."/>
            <person name="Shaw L.M."/>
            <person name="Masouleh A.K."/>
            <person name="Furtado A."/>
            <person name="Henry R.J."/>
            <person name="Mitter N."/>
        </authorList>
    </citation>
    <scope>NUCLEOTIDE SEQUENCE [LARGE SCALE GENOMIC DNA]</scope>
    <source>
        <strain evidence="2">cv. Hass</strain>
    </source>
</reference>